<name>A0A2A2ELX6_9BIFI</name>
<evidence type="ECO:0000313" key="3">
    <source>
        <dbReference type="Proteomes" id="UP000217986"/>
    </source>
</evidence>
<keyword evidence="2" id="KW-0347">Helicase</keyword>
<evidence type="ECO:0000256" key="1">
    <source>
        <dbReference type="SAM" id="MobiDB-lite"/>
    </source>
</evidence>
<dbReference type="GO" id="GO:0004386">
    <property type="term" value="F:helicase activity"/>
    <property type="evidence" value="ECO:0007669"/>
    <property type="project" value="UniProtKB-KW"/>
</dbReference>
<keyword evidence="2" id="KW-0378">Hydrolase</keyword>
<feature type="region of interest" description="Disordered" evidence="1">
    <location>
        <begin position="10"/>
        <end position="46"/>
    </location>
</feature>
<dbReference type="EMBL" id="MVOG01000003">
    <property type="protein sequence ID" value="PAU70169.1"/>
    <property type="molecule type" value="Genomic_DNA"/>
</dbReference>
<keyword evidence="3" id="KW-1185">Reference proteome</keyword>
<reference evidence="2 3" key="1">
    <citation type="journal article" date="2017" name="ISME J.">
        <title>Unveiling bifidobacterial biogeography across the mammalian branch of the tree of life.</title>
        <authorList>
            <person name="Milani C."/>
            <person name="Mangifesta M."/>
            <person name="Mancabelli L."/>
            <person name="Lugli G.A."/>
            <person name="James K."/>
            <person name="Duranti S."/>
            <person name="Turroni F."/>
            <person name="Ferrario C."/>
            <person name="Ossiprandi M.C."/>
            <person name="van Sinderen D."/>
            <person name="Ventura M."/>
        </authorList>
    </citation>
    <scope>NUCLEOTIDE SEQUENCE [LARGE SCALE GENOMIC DNA]</scope>
    <source>
        <strain evidence="2 3">70</strain>
    </source>
</reference>
<accession>A0A2A2ELX6</accession>
<feature type="compositionally biased region" description="Gly residues" evidence="1">
    <location>
        <begin position="12"/>
        <end position="30"/>
    </location>
</feature>
<comment type="caution">
    <text evidence="2">The sequence shown here is derived from an EMBL/GenBank/DDBJ whole genome shotgun (WGS) entry which is preliminary data.</text>
</comment>
<dbReference type="AlphaFoldDB" id="A0A2A2ELX6"/>
<sequence>MSDAVIHVFDGAGEGAHGAGGAYAGDGGAEGAQAPAYSADRRTPRRHRRVVMKGTERFDADGVKLEAGDMRTREQRAADDDRRILGELPPHWGVFEERGR</sequence>
<proteinExistence type="predicted"/>
<dbReference type="Proteomes" id="UP000217986">
    <property type="component" value="Unassembled WGS sequence"/>
</dbReference>
<keyword evidence="2" id="KW-0067">ATP-binding</keyword>
<protein>
    <submittedName>
        <fullName evidence="2">Superfamily I DNA and RNA helicase</fullName>
    </submittedName>
</protein>
<gene>
    <name evidence="2" type="ORF">B1400_0140</name>
</gene>
<organism evidence="2 3">
    <name type="scientific">Bifidobacterium italicum</name>
    <dbReference type="NCBI Taxonomy" id="1960968"/>
    <lineage>
        <taxon>Bacteria</taxon>
        <taxon>Bacillati</taxon>
        <taxon>Actinomycetota</taxon>
        <taxon>Actinomycetes</taxon>
        <taxon>Bifidobacteriales</taxon>
        <taxon>Bifidobacteriaceae</taxon>
        <taxon>Bifidobacterium</taxon>
    </lineage>
</organism>
<keyword evidence="2" id="KW-0547">Nucleotide-binding</keyword>
<evidence type="ECO:0000313" key="2">
    <source>
        <dbReference type="EMBL" id="PAU70169.1"/>
    </source>
</evidence>